<evidence type="ECO:0000313" key="2">
    <source>
        <dbReference type="EMBL" id="OMO71824.1"/>
    </source>
</evidence>
<evidence type="ECO:0000313" key="3">
    <source>
        <dbReference type="Proteomes" id="UP000187203"/>
    </source>
</evidence>
<dbReference type="Proteomes" id="UP000187203">
    <property type="component" value="Unassembled WGS sequence"/>
</dbReference>
<dbReference type="AlphaFoldDB" id="A0A1R3HNF9"/>
<reference evidence="3" key="1">
    <citation type="submission" date="2013-09" db="EMBL/GenBank/DDBJ databases">
        <title>Corchorus olitorius genome sequencing.</title>
        <authorList>
            <person name="Alam M."/>
            <person name="Haque M.S."/>
            <person name="Islam M.S."/>
            <person name="Emdad E.M."/>
            <person name="Islam M.M."/>
            <person name="Ahmed B."/>
            <person name="Halim A."/>
            <person name="Hossen Q.M.M."/>
            <person name="Hossain M.Z."/>
            <person name="Ahmed R."/>
            <person name="Khan M.M."/>
            <person name="Islam R."/>
            <person name="Rashid M.M."/>
            <person name="Khan S.A."/>
            <person name="Rahman M.S."/>
            <person name="Alam M."/>
            <person name="Yahiya A.S."/>
            <person name="Khan M.S."/>
            <person name="Azam M.S."/>
            <person name="Haque T."/>
            <person name="Lashkar M.Z.H."/>
            <person name="Akhand A.I."/>
            <person name="Morshed G."/>
            <person name="Roy S."/>
            <person name="Uddin K.S."/>
            <person name="Rabeya T."/>
            <person name="Hossain A.S."/>
            <person name="Chowdhury A."/>
            <person name="Snigdha A.R."/>
            <person name="Mortoza M.S."/>
            <person name="Matin S.A."/>
            <person name="Hoque S.M.E."/>
            <person name="Islam M.K."/>
            <person name="Roy D.K."/>
            <person name="Haider R."/>
            <person name="Moosa M.M."/>
            <person name="Elias S.M."/>
            <person name="Hasan A.M."/>
            <person name="Jahan S."/>
            <person name="Shafiuddin M."/>
            <person name="Mahmood N."/>
            <person name="Shommy N.S."/>
        </authorList>
    </citation>
    <scope>NUCLEOTIDE SEQUENCE [LARGE SCALE GENOMIC DNA]</scope>
    <source>
        <strain evidence="3">cv. O-4</strain>
    </source>
</reference>
<keyword evidence="3" id="KW-1185">Reference proteome</keyword>
<proteinExistence type="predicted"/>
<accession>A0A1R3HNF9</accession>
<name>A0A1R3HNF9_9ROSI</name>
<gene>
    <name evidence="2" type="ORF">COLO4_28016</name>
</gene>
<evidence type="ECO:0000256" key="1">
    <source>
        <dbReference type="SAM" id="MobiDB-lite"/>
    </source>
</evidence>
<organism evidence="2 3">
    <name type="scientific">Corchorus olitorius</name>
    <dbReference type="NCBI Taxonomy" id="93759"/>
    <lineage>
        <taxon>Eukaryota</taxon>
        <taxon>Viridiplantae</taxon>
        <taxon>Streptophyta</taxon>
        <taxon>Embryophyta</taxon>
        <taxon>Tracheophyta</taxon>
        <taxon>Spermatophyta</taxon>
        <taxon>Magnoliopsida</taxon>
        <taxon>eudicotyledons</taxon>
        <taxon>Gunneridae</taxon>
        <taxon>Pentapetalae</taxon>
        <taxon>rosids</taxon>
        <taxon>malvids</taxon>
        <taxon>Malvales</taxon>
        <taxon>Malvaceae</taxon>
        <taxon>Grewioideae</taxon>
        <taxon>Apeibeae</taxon>
        <taxon>Corchorus</taxon>
    </lineage>
</organism>
<feature type="region of interest" description="Disordered" evidence="1">
    <location>
        <begin position="22"/>
        <end position="62"/>
    </location>
</feature>
<protein>
    <submittedName>
        <fullName evidence="2">Copper-transporting ATPase 3-like protein</fullName>
    </submittedName>
</protein>
<comment type="caution">
    <text evidence="2">The sequence shown here is derived from an EMBL/GenBank/DDBJ whole genome shotgun (WGS) entry which is preliminary data.</text>
</comment>
<sequence length="122" mass="13585">MYADLVTVIKATYLYRREEEAQKPGAHLGHLTAKQNADSKPPYGRGIRQPESDEVRGATAESRWSGRRRWEVTAGSGKDDAIFGSDLVGCGAFGVQRDIKLSSDPRDENYEIRSSNMPVWVV</sequence>
<dbReference type="EMBL" id="AWUE01019730">
    <property type="protein sequence ID" value="OMO71824.1"/>
    <property type="molecule type" value="Genomic_DNA"/>
</dbReference>